<dbReference type="Proteomes" id="UP001153954">
    <property type="component" value="Unassembled WGS sequence"/>
</dbReference>
<feature type="compositionally biased region" description="Low complexity" evidence="1">
    <location>
        <begin position="123"/>
        <end position="134"/>
    </location>
</feature>
<gene>
    <name evidence="2" type="ORF">EEDITHA_LOCUS1763</name>
</gene>
<name>A0AAU9TGP2_EUPED</name>
<evidence type="ECO:0000313" key="3">
    <source>
        <dbReference type="Proteomes" id="UP001153954"/>
    </source>
</evidence>
<organism evidence="2 3">
    <name type="scientific">Euphydryas editha</name>
    <name type="common">Edith's checkerspot</name>
    <dbReference type="NCBI Taxonomy" id="104508"/>
    <lineage>
        <taxon>Eukaryota</taxon>
        <taxon>Metazoa</taxon>
        <taxon>Ecdysozoa</taxon>
        <taxon>Arthropoda</taxon>
        <taxon>Hexapoda</taxon>
        <taxon>Insecta</taxon>
        <taxon>Pterygota</taxon>
        <taxon>Neoptera</taxon>
        <taxon>Endopterygota</taxon>
        <taxon>Lepidoptera</taxon>
        <taxon>Glossata</taxon>
        <taxon>Ditrysia</taxon>
        <taxon>Papilionoidea</taxon>
        <taxon>Nymphalidae</taxon>
        <taxon>Nymphalinae</taxon>
        <taxon>Euphydryas</taxon>
    </lineage>
</organism>
<feature type="region of interest" description="Disordered" evidence="1">
    <location>
        <begin position="123"/>
        <end position="152"/>
    </location>
</feature>
<feature type="compositionally biased region" description="Basic and acidic residues" evidence="1">
    <location>
        <begin position="283"/>
        <end position="296"/>
    </location>
</feature>
<accession>A0AAU9TGP2</accession>
<protein>
    <submittedName>
        <fullName evidence="2">Uncharacterized protein</fullName>
    </submittedName>
</protein>
<feature type="region of interest" description="Disordered" evidence="1">
    <location>
        <begin position="283"/>
        <end position="306"/>
    </location>
</feature>
<dbReference type="EMBL" id="CAKOGL010000004">
    <property type="protein sequence ID" value="CAH2085272.1"/>
    <property type="molecule type" value="Genomic_DNA"/>
</dbReference>
<comment type="caution">
    <text evidence="2">The sequence shown here is derived from an EMBL/GenBank/DDBJ whole genome shotgun (WGS) entry which is preliminary data.</text>
</comment>
<evidence type="ECO:0000256" key="1">
    <source>
        <dbReference type="SAM" id="MobiDB-lite"/>
    </source>
</evidence>
<proteinExistence type="predicted"/>
<evidence type="ECO:0000313" key="2">
    <source>
        <dbReference type="EMBL" id="CAH2085272.1"/>
    </source>
</evidence>
<dbReference type="AlphaFoldDB" id="A0AAU9TGP2"/>
<feature type="compositionally biased region" description="Pro residues" evidence="1">
    <location>
        <begin position="33"/>
        <end position="44"/>
    </location>
</feature>
<reference evidence="2" key="1">
    <citation type="submission" date="2022-03" db="EMBL/GenBank/DDBJ databases">
        <authorList>
            <person name="Tunstrom K."/>
        </authorList>
    </citation>
    <scope>NUCLEOTIDE SEQUENCE</scope>
</reference>
<feature type="region of interest" description="Disordered" evidence="1">
    <location>
        <begin position="1"/>
        <end position="52"/>
    </location>
</feature>
<feature type="compositionally biased region" description="Polar residues" evidence="1">
    <location>
        <begin position="297"/>
        <end position="306"/>
    </location>
</feature>
<sequence>MSCIQVDASKAPGYRGGGGGCSPCSRTSSHGSTPPPPPPPPYHHPLPIGNTVNAMDMSGLSRNGPIYQENPRNGHNMMVGMSSGVSGVSSVSGVSGVSLGMGYVGVEGVSRLNPRAPDFAQRHPLLQQQQQQQQQHKHAAQQLFPGGSGSNLSSMLAMYPQSAPKMTHAPHAHHPYQSLIERGVGVGGVGSWGEEEERKPRPIGTERAWKLTAPDDWHHAHHAHHHHRTDHDRYQQQNMNMGGMGVGVGVGVGEAYGGAAAGGATAAALSMIHTLPLQYLPPDHHHWDQPPHHANDKQQAWSKWSH</sequence>
<keyword evidence="3" id="KW-1185">Reference proteome</keyword>